<keyword evidence="2" id="KW-1185">Reference proteome</keyword>
<evidence type="ECO:0000313" key="2">
    <source>
        <dbReference type="Proteomes" id="UP000192356"/>
    </source>
</evidence>
<dbReference type="Proteomes" id="UP000192356">
    <property type="component" value="Unassembled WGS sequence"/>
</dbReference>
<dbReference type="AlphaFoldDB" id="A0A1X0QC87"/>
<dbReference type="VEuPathDB" id="MicrosporidiaDB:HERIO_773"/>
<sequence length="72" mass="8400">MVMQVGKSLFQHKQKFICHRQSERKIWVFDLVDVLFNIAKISLHFVPNKFASTLLLIIETVCMPDSVIHSDK</sequence>
<dbReference type="OrthoDB" id="2186131at2759"/>
<evidence type="ECO:0000313" key="1">
    <source>
        <dbReference type="EMBL" id="ORD97352.1"/>
    </source>
</evidence>
<comment type="caution">
    <text evidence="1">The sequence shown here is derived from an EMBL/GenBank/DDBJ whole genome shotgun (WGS) entry which is preliminary data.</text>
</comment>
<name>A0A1X0QC87_9MICR</name>
<reference evidence="1 2" key="1">
    <citation type="journal article" date="2017" name="Environ. Microbiol.">
        <title>Decay of the glycolytic pathway and adaptation to intranuclear parasitism within Enterocytozoonidae microsporidia.</title>
        <authorList>
            <person name="Wiredu Boakye D."/>
            <person name="Jaroenlak P."/>
            <person name="Prachumwat A."/>
            <person name="Williams T.A."/>
            <person name="Bateman K.S."/>
            <person name="Itsathitphaisarn O."/>
            <person name="Sritunyalucksana K."/>
            <person name="Paszkiewicz K.H."/>
            <person name="Moore K.A."/>
            <person name="Stentiford G.D."/>
            <person name="Williams B.A."/>
        </authorList>
    </citation>
    <scope>NUCLEOTIDE SEQUENCE [LARGE SCALE GENOMIC DNA]</scope>
    <source>
        <strain evidence="1 2">GB1</strain>
    </source>
</reference>
<gene>
    <name evidence="1" type="ORF">HERIO_773</name>
</gene>
<dbReference type="EMBL" id="LVKB01000026">
    <property type="protein sequence ID" value="ORD97352.1"/>
    <property type="molecule type" value="Genomic_DNA"/>
</dbReference>
<proteinExistence type="predicted"/>
<accession>A0A1X0QC87</accession>
<organism evidence="1 2">
    <name type="scientific">Hepatospora eriocheir</name>
    <dbReference type="NCBI Taxonomy" id="1081669"/>
    <lineage>
        <taxon>Eukaryota</taxon>
        <taxon>Fungi</taxon>
        <taxon>Fungi incertae sedis</taxon>
        <taxon>Microsporidia</taxon>
        <taxon>Hepatosporidae</taxon>
        <taxon>Hepatospora</taxon>
    </lineage>
</organism>
<protein>
    <submittedName>
        <fullName evidence="1">Uncharacterized protein</fullName>
    </submittedName>
</protein>